<evidence type="ECO:0000256" key="13">
    <source>
        <dbReference type="SAM" id="MobiDB-lite"/>
    </source>
</evidence>
<dbReference type="Pfam" id="PF00082">
    <property type="entry name" value="Peptidase_S8"/>
    <property type="match status" value="1"/>
</dbReference>
<feature type="domain" description="PA" evidence="16">
    <location>
        <begin position="445"/>
        <end position="526"/>
    </location>
</feature>
<dbReference type="InterPro" id="IPR013783">
    <property type="entry name" value="Ig-like_fold"/>
</dbReference>
<dbReference type="InterPro" id="IPR050131">
    <property type="entry name" value="Peptidase_S8_subtilisin-like"/>
</dbReference>
<dbReference type="MEROPS" id="S08.027"/>
<evidence type="ECO:0000313" key="18">
    <source>
        <dbReference type="EMBL" id="EER67596.1"/>
    </source>
</evidence>
<keyword evidence="12" id="KW-0175">Coiled coil</keyword>
<evidence type="ECO:0000259" key="16">
    <source>
        <dbReference type="Pfam" id="PF02225"/>
    </source>
</evidence>
<dbReference type="InterPro" id="IPR036852">
    <property type="entry name" value="Peptidase_S8/S53_dom_sf"/>
</dbReference>
<dbReference type="GO" id="GO:0004252">
    <property type="term" value="F:serine-type endopeptidase activity"/>
    <property type="evidence" value="ECO:0007669"/>
    <property type="project" value="UniProtKB-UniRule"/>
</dbReference>
<evidence type="ECO:0000256" key="3">
    <source>
        <dbReference type="ARBA" id="ARBA00022525"/>
    </source>
</evidence>
<evidence type="ECO:0000259" key="17">
    <source>
        <dbReference type="Pfam" id="PF06280"/>
    </source>
</evidence>
<keyword evidence="8 10" id="KW-0720">Serine protease</keyword>
<gene>
    <name evidence="18" type="ORF">GEMHA0001_0494</name>
</gene>
<dbReference type="Gene3D" id="3.40.50.200">
    <property type="entry name" value="Peptidase S8/S53 domain"/>
    <property type="match status" value="1"/>
</dbReference>
<dbReference type="InterPro" id="IPR003137">
    <property type="entry name" value="PA_domain"/>
</dbReference>
<dbReference type="Gene3D" id="2.60.40.1710">
    <property type="entry name" value="Subtilisin-like superfamily"/>
    <property type="match status" value="1"/>
</dbReference>
<dbReference type="Gene3D" id="2.60.40.10">
    <property type="entry name" value="Immunoglobulins"/>
    <property type="match status" value="1"/>
</dbReference>
<feature type="active site" description="Charge relay system" evidence="9 10">
    <location>
        <position position="593"/>
    </location>
</feature>
<feature type="active site" description="Charge relay system" evidence="9 10">
    <location>
        <position position="194"/>
    </location>
</feature>
<keyword evidence="5" id="KW-0732">Signal</keyword>
<dbReference type="RefSeq" id="WP_003144908.1">
    <property type="nucleotide sequence ID" value="NZ_ACDZ02000014.1"/>
</dbReference>
<dbReference type="InterPro" id="IPR023827">
    <property type="entry name" value="Peptidase_S8_Asp-AS"/>
</dbReference>
<reference evidence="18" key="1">
    <citation type="submission" date="2009-01" db="EMBL/GenBank/DDBJ databases">
        <authorList>
            <person name="Fulton L."/>
            <person name="Clifton S."/>
            <person name="Chinwalla A.T."/>
            <person name="Mitreva M."/>
            <person name="Sodergren E."/>
            <person name="Weinstock G."/>
            <person name="Clifton S."/>
            <person name="Dooling D.J."/>
            <person name="Fulton B."/>
            <person name="Minx P."/>
            <person name="Pepin K.H."/>
            <person name="Johnson M."/>
            <person name="Bhonagiri V."/>
            <person name="Nash W.E."/>
            <person name="Mardis E.R."/>
            <person name="Wilson R.K."/>
        </authorList>
    </citation>
    <scope>NUCLEOTIDE SEQUENCE [LARGE SCALE GENOMIC DNA]</scope>
    <source>
        <strain evidence="18">ATCC 10379</strain>
    </source>
</reference>
<evidence type="ECO:0000256" key="11">
    <source>
        <dbReference type="RuleBase" id="RU003355"/>
    </source>
</evidence>
<dbReference type="GO" id="GO:0016020">
    <property type="term" value="C:membrane"/>
    <property type="evidence" value="ECO:0007669"/>
    <property type="project" value="InterPro"/>
</dbReference>
<dbReference type="InterPro" id="IPR023828">
    <property type="entry name" value="Peptidase_S8_Ser-AS"/>
</dbReference>
<evidence type="ECO:0000256" key="4">
    <source>
        <dbReference type="ARBA" id="ARBA00022670"/>
    </source>
</evidence>
<dbReference type="InterPro" id="IPR034216">
    <property type="entry name" value="C5a_Peptidase"/>
</dbReference>
<dbReference type="Pfam" id="PF02225">
    <property type="entry name" value="PA"/>
    <property type="match status" value="1"/>
</dbReference>
<dbReference type="InterPro" id="IPR000209">
    <property type="entry name" value="Peptidase_S8/S53_dom"/>
</dbReference>
<dbReference type="Gene3D" id="3.50.30.30">
    <property type="match status" value="1"/>
</dbReference>
<dbReference type="PANTHER" id="PTHR43806">
    <property type="entry name" value="PEPTIDASE S8"/>
    <property type="match status" value="1"/>
</dbReference>
<keyword evidence="2" id="KW-0134">Cell wall</keyword>
<feature type="coiled-coil region" evidence="12">
    <location>
        <begin position="1603"/>
        <end position="1647"/>
    </location>
</feature>
<dbReference type="GeneID" id="93287531"/>
<evidence type="ECO:0000313" key="19">
    <source>
        <dbReference type="Proteomes" id="UP000006004"/>
    </source>
</evidence>
<evidence type="ECO:0000256" key="14">
    <source>
        <dbReference type="SAM" id="Phobius"/>
    </source>
</evidence>
<comment type="caution">
    <text evidence="18">The sequence shown here is derived from an EMBL/GenBank/DDBJ whole genome shotgun (WGS) entry which is preliminary data.</text>
</comment>
<feature type="transmembrane region" description="Helical" evidence="14">
    <location>
        <begin position="1703"/>
        <end position="1721"/>
    </location>
</feature>
<dbReference type="Proteomes" id="UP000006004">
    <property type="component" value="Unassembled WGS sequence"/>
</dbReference>
<evidence type="ECO:0000256" key="2">
    <source>
        <dbReference type="ARBA" id="ARBA00022512"/>
    </source>
</evidence>
<dbReference type="PRINTS" id="PR00723">
    <property type="entry name" value="SUBTILISIN"/>
</dbReference>
<dbReference type="Gene3D" id="1.20.5.420">
    <property type="entry name" value="Immunoglobulin FC, subunit C"/>
    <property type="match status" value="1"/>
</dbReference>
<dbReference type="InterPro" id="IPR010435">
    <property type="entry name" value="C5a/SBT2-like_Fn3"/>
</dbReference>
<keyword evidence="14" id="KW-0812">Transmembrane</keyword>
<dbReference type="InterPro" id="IPR015500">
    <property type="entry name" value="Peptidase_S8_subtilisin-rel"/>
</dbReference>
<dbReference type="eggNOG" id="COG1404">
    <property type="taxonomic scope" value="Bacteria"/>
</dbReference>
<dbReference type="SUPFAM" id="SSF52025">
    <property type="entry name" value="PA domain"/>
    <property type="match status" value="1"/>
</dbReference>
<reference evidence="18" key="2">
    <citation type="submission" date="2009-06" db="EMBL/GenBank/DDBJ databases">
        <authorList>
            <person name="Sebastian Y."/>
            <person name="Madupu R."/>
            <person name="Durkin A.S."/>
            <person name="Torralba M."/>
            <person name="Methe B."/>
            <person name="Sutton G.G."/>
            <person name="Strausberg R.L."/>
            <person name="Nelson K.E."/>
        </authorList>
    </citation>
    <scope>NUCLEOTIDE SEQUENCE [LARGE SCALE GENOMIC DNA]</scope>
    <source>
        <strain evidence="18">ATCC 10379</strain>
    </source>
</reference>
<feature type="region of interest" description="Disordered" evidence="13">
    <location>
        <begin position="72"/>
        <end position="93"/>
    </location>
</feature>
<feature type="region of interest" description="Disordered" evidence="13">
    <location>
        <begin position="1557"/>
        <end position="1591"/>
    </location>
</feature>
<dbReference type="CDD" id="cd07475">
    <property type="entry name" value="Peptidases_S8_C5a_Peptidase"/>
    <property type="match status" value="1"/>
</dbReference>
<keyword evidence="3" id="KW-0964">Secreted</keyword>
<keyword evidence="7 10" id="KW-0378">Hydrolase</keyword>
<dbReference type="PANTHER" id="PTHR43806:SF11">
    <property type="entry name" value="CEREVISIN-RELATED"/>
    <property type="match status" value="1"/>
</dbReference>
<feature type="active site" description="Charge relay system" evidence="9 10">
    <location>
        <position position="260"/>
    </location>
</feature>
<accession>C5NYF6</accession>
<keyword evidence="14" id="KW-0472">Membrane</keyword>
<feature type="domain" description="C5a peptidase/Subtilisin-like protease SBT2-like Fn3-like" evidence="17">
    <location>
        <begin position="677"/>
        <end position="789"/>
    </location>
</feature>
<keyword evidence="4 10" id="KW-0645">Protease</keyword>
<name>C5NYF6_9BACL</name>
<evidence type="ECO:0000256" key="6">
    <source>
        <dbReference type="ARBA" id="ARBA00022737"/>
    </source>
</evidence>
<evidence type="ECO:0000256" key="8">
    <source>
        <dbReference type="ARBA" id="ARBA00022825"/>
    </source>
</evidence>
<dbReference type="Pfam" id="PF07554">
    <property type="entry name" value="FIVAR"/>
    <property type="match status" value="2"/>
</dbReference>
<keyword evidence="14" id="KW-1133">Transmembrane helix</keyword>
<evidence type="ECO:0000259" key="15">
    <source>
        <dbReference type="Pfam" id="PF00082"/>
    </source>
</evidence>
<dbReference type="PROSITE" id="PS00136">
    <property type="entry name" value="SUBTILASE_ASP"/>
    <property type="match status" value="1"/>
</dbReference>
<dbReference type="GO" id="GO:0006508">
    <property type="term" value="P:proteolysis"/>
    <property type="evidence" value="ECO:0007669"/>
    <property type="project" value="UniProtKB-KW"/>
</dbReference>
<feature type="compositionally biased region" description="Basic and acidic residues" evidence="13">
    <location>
        <begin position="1565"/>
        <end position="1587"/>
    </location>
</feature>
<keyword evidence="6" id="KW-0677">Repeat</keyword>
<dbReference type="Gene3D" id="1.20.120.1850">
    <property type="entry name" value="Ebh helix bundles repeating unit (S and A modules)"/>
    <property type="match status" value="1"/>
</dbReference>
<dbReference type="SUPFAM" id="SSF52743">
    <property type="entry name" value="Subtilisin-like"/>
    <property type="match status" value="1"/>
</dbReference>
<dbReference type="EMBL" id="ACDZ02000014">
    <property type="protein sequence ID" value="EER67596.1"/>
    <property type="molecule type" value="Genomic_DNA"/>
</dbReference>
<protein>
    <submittedName>
        <fullName evidence="18">LPXTG-motif cell wall anchor domain protein</fullName>
    </submittedName>
</protein>
<comment type="similarity">
    <text evidence="1 10 11">Belongs to the peptidase S8 family.</text>
</comment>
<evidence type="ECO:0000256" key="9">
    <source>
        <dbReference type="PIRSR" id="PIRSR615500-1"/>
    </source>
</evidence>
<dbReference type="PROSITE" id="PS51892">
    <property type="entry name" value="SUBTILASE"/>
    <property type="match status" value="1"/>
</dbReference>
<evidence type="ECO:0000256" key="1">
    <source>
        <dbReference type="ARBA" id="ARBA00011073"/>
    </source>
</evidence>
<evidence type="ECO:0000256" key="7">
    <source>
        <dbReference type="ARBA" id="ARBA00022801"/>
    </source>
</evidence>
<dbReference type="PROSITE" id="PS00138">
    <property type="entry name" value="SUBTILASE_SER"/>
    <property type="match status" value="1"/>
</dbReference>
<dbReference type="InterPro" id="IPR046450">
    <property type="entry name" value="PA_dom_sf"/>
</dbReference>
<keyword evidence="19" id="KW-1185">Reference proteome</keyword>
<proteinExistence type="inferred from homology"/>
<feature type="domain" description="Peptidase S8/S53" evidence="15">
    <location>
        <begin position="185"/>
        <end position="654"/>
    </location>
</feature>
<sequence>MQFGKKAAVSFVTATLLLTNLHVMNFNNLEKNWVYAEENGKADAVSNTSAHTFKDEDKVKIIVSLKEDKVDPNSLKTEEGRKEREKSTKEPRERALKEIKDKGVDYKVLFEYDTLLNGFSLETSYADAKKIQAMDFVNSVEVSVDYEVPETTTKNDEDDTALKNTVIDSNRIIGVQGLWDKGYKGQGRVVAVIDSGLDPNHDILHLTDASKAKYKNKAELESVREKAGIDYGKWYSDKLIYAFNYYDWDNNLKEKKDKSHGMHVVGTSVGNPTKKAPNNEYVAGVAPESQLIFMRVFSDKQGGAKTSTFLYVKAIEDAVKLGADSINMSLGATAGAVTEVGQGTIDAIALAKKAGVNVVVAAGNDNVFGNGQSKPNASNPDYGLIGTPSVTPDSIAVAAINNSVMNTEVMTVVGLEGNEEWDNGEATIRPFAKRFNPKTEYSYFNAGYGLENDFKNQDVKGKIAVMMRGGGNTFADKVAAAKKAGAAGAVLYNTKEGGEELLNVALNNYDSDFPVVFVGYKFGNLLATYPDYYKLKFTGHFSKRPHPQANQLADFTSWGVTGDGLFKPDVTAPGGDVYSSFNNGTYGLDSGTSMASPHVAGAVSLMKQVFQERYPDLQGEELQKLIKHLLMSTAVPNYNNETKAFTSPRQQGAGVIDVSKAAFGDLYVTGDNDYGSISLGNVQDTFKFNVVLHNLSDQPKELVYKSYLNTDGVENGQITLKPRQLSESNGGETVVVPAKGEKSVTITVDATQFRNELEGQMPNGYYLEGFVRFFDPKDTNTAVAGIPYVGFKGEFQNLPVVEKPIYEFKGNEKPFYYYKPNTTERDDKNNFTSLVTVDVNGEEKNIKVLGEYNDPKTKSNYFGKLAFSPNGDRQHDEVGFKATFLRNYENLKLSVYAKDDVERKNPLYENGNVSGKKNFFHNKSTNKKAVLVTETNWKGQDKNGNPLPDGEYQYVVSYSPVATGAKMQETAFNITLDRVAPQIVGTGGVYDEKTRTFKPYAVKENGSGVLYKKLSYKVTKKGKDGKTVENEVVVEPNIDGTFTLPEKVSLDKFTYEVGDFAGNKDSVGISKVQNTEKGTVEVKTTAKDGTGDYSTNVRYAIKNEKGELVGEDFTKNGKNLTALPYGKYTVQVVLTDEALKLTSPKEVAFEITKDDSTKTVEFTFEEQKRNTTIIKFDKVIPAGAKVFVTNEQGEKTELSRSLYSEKEFQKRLNNGKYIVEVVLPEGYRSSENNFELVVGNGRNIKELQLSVAQKVASVTTAEGVTTPATVEFGEAKLYNDYKLVVSDVEKTSKEKIIKQLTDSKIDLTKYDVVFYDIHLEDRNNKTVEVDGTRKVTLSLDKMPAKFGHEKKDGTIEPVNGAVVDGKFVFTVDGFSNFVALIEKNAPKEEVKVDKSQLKLASDNFKVTTDSDKYEYASLDAKEAYNKAINKAKQLLEDEHVTQEEVNKAVEELNVAISKLTGVKPKDAKGEPEQADAPKEYTGVQAGAVVEPEKAEAPKEYTGVQAGAVVEPEKAEGPKEYTGVQAGTVVEPEKAEGPKEYTGVQAGAVVGPEKVEAPKKYTGKVEQPKAEASSVDKKELASEVEKNGDLTSQDSFKDADEVVKKEYKEALKVANLVLSNANAKQDEVNNALENLKKASEKVSKGKSKLSTLLGDVFKKDKDKDKASVGLADVAKDQGMVANNSQVNLGTVGKSNSLLAKTGTLALPTTFVGLALICLVYVLRKRKNTK</sequence>
<dbReference type="OrthoDB" id="9798386at2"/>
<dbReference type="Pfam" id="PF06280">
    <property type="entry name" value="fn3_5"/>
    <property type="match status" value="1"/>
</dbReference>
<evidence type="ECO:0000256" key="10">
    <source>
        <dbReference type="PROSITE-ProRule" id="PRU01240"/>
    </source>
</evidence>
<evidence type="ECO:0000256" key="5">
    <source>
        <dbReference type="ARBA" id="ARBA00022729"/>
    </source>
</evidence>
<evidence type="ECO:0000256" key="12">
    <source>
        <dbReference type="SAM" id="Coils"/>
    </source>
</evidence>
<organism evidence="18 19">
    <name type="scientific">Gemella haemolysans ATCC 10379</name>
    <dbReference type="NCBI Taxonomy" id="546270"/>
    <lineage>
        <taxon>Bacteria</taxon>
        <taxon>Bacillati</taxon>
        <taxon>Bacillota</taxon>
        <taxon>Bacilli</taxon>
        <taxon>Bacillales</taxon>
        <taxon>Gemellaceae</taxon>
        <taxon>Gemella</taxon>
    </lineage>
</organism>